<organism evidence="1 2">
    <name type="scientific">Cellulomonas septica</name>
    <dbReference type="NCBI Taxonomy" id="285080"/>
    <lineage>
        <taxon>Bacteria</taxon>
        <taxon>Bacillati</taxon>
        <taxon>Actinomycetota</taxon>
        <taxon>Actinomycetes</taxon>
        <taxon>Micrococcales</taxon>
        <taxon>Cellulomonadaceae</taxon>
        <taxon>Cellulomonas</taxon>
    </lineage>
</organism>
<keyword evidence="2" id="KW-1185">Reference proteome</keyword>
<protein>
    <submittedName>
        <fullName evidence="1">DNA polymerase III subunit delta</fullName>
    </submittedName>
</protein>
<dbReference type="Gene3D" id="1.20.272.10">
    <property type="match status" value="1"/>
</dbReference>
<name>A0ABX1JXQ8_9CELL</name>
<sequence>LRRWTPEGLAAAISSVAQADAEVKGEGRDPRFAVERAVLRVAASSGTA</sequence>
<comment type="caution">
    <text evidence="1">The sequence shown here is derived from an EMBL/GenBank/DDBJ whole genome shotgun (WGS) entry which is preliminary data.</text>
</comment>
<gene>
    <name evidence="1" type="ORF">HGA02_06075</name>
</gene>
<evidence type="ECO:0000313" key="1">
    <source>
        <dbReference type="EMBL" id="NKY39119.1"/>
    </source>
</evidence>
<dbReference type="SUPFAM" id="SSF48019">
    <property type="entry name" value="post-AAA+ oligomerization domain-like"/>
    <property type="match status" value="1"/>
</dbReference>
<dbReference type="InterPro" id="IPR008921">
    <property type="entry name" value="DNA_pol3_clamp-load_cplx_C"/>
</dbReference>
<accession>A0ABX1JXQ8</accession>
<proteinExistence type="predicted"/>
<dbReference type="EMBL" id="JAAXOY010000102">
    <property type="protein sequence ID" value="NKY39119.1"/>
    <property type="molecule type" value="Genomic_DNA"/>
</dbReference>
<evidence type="ECO:0000313" key="2">
    <source>
        <dbReference type="Proteomes" id="UP000777774"/>
    </source>
</evidence>
<reference evidence="1 2" key="1">
    <citation type="submission" date="2020-04" db="EMBL/GenBank/DDBJ databases">
        <title>MicrobeNet Type strains.</title>
        <authorList>
            <person name="Nicholson A.C."/>
        </authorList>
    </citation>
    <scope>NUCLEOTIDE SEQUENCE [LARGE SCALE GENOMIC DNA]</scope>
    <source>
        <strain evidence="1 2">ATCC BAA-787</strain>
    </source>
</reference>
<feature type="non-terminal residue" evidence="1">
    <location>
        <position position="1"/>
    </location>
</feature>
<dbReference type="Proteomes" id="UP000777774">
    <property type="component" value="Unassembled WGS sequence"/>
</dbReference>